<evidence type="ECO:0000313" key="7">
    <source>
        <dbReference type="EMBL" id="MCQ4770192.1"/>
    </source>
</evidence>
<dbReference type="AlphaFoldDB" id="A0AAW5JK38"/>
<dbReference type="CDD" id="cd00609">
    <property type="entry name" value="AAT_like"/>
    <property type="match status" value="1"/>
</dbReference>
<protein>
    <recommendedName>
        <fullName evidence="2">cysteine-S-conjugate beta-lyase</fullName>
        <ecNumber evidence="2">4.4.1.13</ecNumber>
    </recommendedName>
</protein>
<keyword evidence="4" id="KW-0456">Lyase</keyword>
<dbReference type="EC" id="4.4.1.13" evidence="2"/>
<evidence type="ECO:0000256" key="1">
    <source>
        <dbReference type="ARBA" id="ARBA00001933"/>
    </source>
</evidence>
<dbReference type="Gene3D" id="3.40.640.10">
    <property type="entry name" value="Type I PLP-dependent aspartate aminotransferase-like (Major domain)"/>
    <property type="match status" value="1"/>
</dbReference>
<dbReference type="RefSeq" id="WP_256303699.1">
    <property type="nucleotide sequence ID" value="NZ_JANFYS010000012.1"/>
</dbReference>
<keyword evidence="3" id="KW-0663">Pyridoxal phosphate</keyword>
<name>A0AAW5JK38_9FIRM</name>
<gene>
    <name evidence="7" type="ORF">NE579_06895</name>
</gene>
<dbReference type="SUPFAM" id="SSF53383">
    <property type="entry name" value="PLP-dependent transferases"/>
    <property type="match status" value="1"/>
</dbReference>
<proteinExistence type="inferred from homology"/>
<dbReference type="Gene3D" id="3.90.1150.10">
    <property type="entry name" value="Aspartate Aminotransferase, domain 1"/>
    <property type="match status" value="1"/>
</dbReference>
<dbReference type="InterPro" id="IPR015422">
    <property type="entry name" value="PyrdxlP-dep_Trfase_small"/>
</dbReference>
<evidence type="ECO:0000313" key="8">
    <source>
        <dbReference type="Proteomes" id="UP001204562"/>
    </source>
</evidence>
<organism evidence="7 8">
    <name type="scientific">Intestinimonas massiliensis</name>
    <name type="common">ex Afouda et al. 2020</name>
    <dbReference type="NCBI Taxonomy" id="1673721"/>
    <lineage>
        <taxon>Bacteria</taxon>
        <taxon>Bacillati</taxon>
        <taxon>Bacillota</taxon>
        <taxon>Clostridia</taxon>
        <taxon>Eubacteriales</taxon>
        <taxon>Intestinimonas</taxon>
    </lineage>
</organism>
<dbReference type="InterPro" id="IPR051798">
    <property type="entry name" value="Class-II_PLP-Dep_Aminotrans"/>
</dbReference>
<reference evidence="7" key="1">
    <citation type="submission" date="2022-06" db="EMBL/GenBank/DDBJ databases">
        <title>Isolation of gut microbiota from human fecal samples.</title>
        <authorList>
            <person name="Pamer E.G."/>
            <person name="Barat B."/>
            <person name="Waligurski E."/>
            <person name="Medina S."/>
            <person name="Paddock L."/>
            <person name="Mostad J."/>
        </authorList>
    </citation>
    <scope>NUCLEOTIDE SEQUENCE</scope>
    <source>
        <strain evidence="7">DFI.9.91</strain>
    </source>
</reference>
<comment type="caution">
    <text evidence="7">The sequence shown here is derived from an EMBL/GenBank/DDBJ whole genome shotgun (WGS) entry which is preliminary data.</text>
</comment>
<dbReference type="InterPro" id="IPR015421">
    <property type="entry name" value="PyrdxlP-dep_Trfase_major"/>
</dbReference>
<keyword evidence="7" id="KW-0808">Transferase</keyword>
<dbReference type="GO" id="GO:0008483">
    <property type="term" value="F:transaminase activity"/>
    <property type="evidence" value="ECO:0007669"/>
    <property type="project" value="UniProtKB-KW"/>
</dbReference>
<evidence type="ECO:0000256" key="4">
    <source>
        <dbReference type="ARBA" id="ARBA00023239"/>
    </source>
</evidence>
<comment type="cofactor">
    <cofactor evidence="1">
        <name>pyridoxal 5'-phosphate</name>
        <dbReference type="ChEBI" id="CHEBI:597326"/>
    </cofactor>
</comment>
<evidence type="ECO:0000259" key="6">
    <source>
        <dbReference type="Pfam" id="PF00155"/>
    </source>
</evidence>
<sequence>MKYDFTSIMDRHGKDAIAVDVVPQPDAAGNFVMKPLADVQIKDGLDTIPMWVADMNFPTCPTIPQAIIERAQHPAFGYFQPTEEYFDSIIKWHETRNGVTGLKREHIGYENGVLGGVISALNVFCSKGDNVLLHTPTYIGFTSALTNNGYNMVLSPLVKDAEGVWRMDFEDMEKRIVENKIHATVFCSPHNPCGRVWEKWEVEKAMELFKKHDVFVVSDEIWSDIILTGHKHVPTQSVSEDARMRTAAIYAPSKTFNLAGLVGSYHIVYNQWIRERMDKESSLPHYNDMNVLSLHALIGAYKPEGYEWCDELCETVTGNIDYACDYIAKHFEGVEVSKPQGTYMLFLDCSKWCEVHGKTIDDVEKAGLECGVIWQDGRMFHGPCHIRLNLALPLSRVKEAFERLDKYVFNA</sequence>
<keyword evidence="7" id="KW-0032">Aminotransferase</keyword>
<dbReference type="GO" id="GO:0047804">
    <property type="term" value="F:cysteine-S-conjugate beta-lyase activity"/>
    <property type="evidence" value="ECO:0007669"/>
    <property type="project" value="UniProtKB-EC"/>
</dbReference>
<dbReference type="InterPro" id="IPR004839">
    <property type="entry name" value="Aminotransferase_I/II_large"/>
</dbReference>
<dbReference type="PANTHER" id="PTHR43525:SF1">
    <property type="entry name" value="PROTEIN MALY"/>
    <property type="match status" value="1"/>
</dbReference>
<dbReference type="Pfam" id="PF00155">
    <property type="entry name" value="Aminotran_1_2"/>
    <property type="match status" value="1"/>
</dbReference>
<dbReference type="EMBL" id="JANFYS010000012">
    <property type="protein sequence ID" value="MCQ4770192.1"/>
    <property type="molecule type" value="Genomic_DNA"/>
</dbReference>
<accession>A0AAW5JK38</accession>
<dbReference type="Proteomes" id="UP001204562">
    <property type="component" value="Unassembled WGS sequence"/>
</dbReference>
<evidence type="ECO:0000256" key="3">
    <source>
        <dbReference type="ARBA" id="ARBA00022898"/>
    </source>
</evidence>
<dbReference type="PANTHER" id="PTHR43525">
    <property type="entry name" value="PROTEIN MALY"/>
    <property type="match status" value="1"/>
</dbReference>
<feature type="domain" description="Aminotransferase class I/classII large" evidence="6">
    <location>
        <begin position="54"/>
        <end position="404"/>
    </location>
</feature>
<dbReference type="GO" id="GO:0030170">
    <property type="term" value="F:pyridoxal phosphate binding"/>
    <property type="evidence" value="ECO:0007669"/>
    <property type="project" value="InterPro"/>
</dbReference>
<evidence type="ECO:0000256" key="2">
    <source>
        <dbReference type="ARBA" id="ARBA00012224"/>
    </source>
</evidence>
<evidence type="ECO:0000256" key="5">
    <source>
        <dbReference type="ARBA" id="ARBA00037974"/>
    </source>
</evidence>
<comment type="similarity">
    <text evidence="5">Belongs to the class-II pyridoxal-phosphate-dependent aminotransferase family. MalY/PatB cystathionine beta-lyase subfamily.</text>
</comment>
<dbReference type="InterPro" id="IPR015424">
    <property type="entry name" value="PyrdxlP-dep_Trfase"/>
</dbReference>